<reference evidence="1 2" key="1">
    <citation type="submission" date="2018-12" db="EMBL/GenBank/DDBJ databases">
        <title>Bacillus yapensis draft genome sequence.</title>
        <authorList>
            <person name="Yu L."/>
            <person name="Xu X."/>
            <person name="Tang X."/>
        </authorList>
    </citation>
    <scope>NUCLEOTIDE SEQUENCE [LARGE SCALE GENOMIC DNA]</scope>
    <source>
        <strain evidence="1 2">XXST-01</strain>
    </source>
</reference>
<evidence type="ECO:0000313" key="2">
    <source>
        <dbReference type="Proteomes" id="UP000271374"/>
    </source>
</evidence>
<dbReference type="OrthoDB" id="7869153at2"/>
<sequence>MKKPYLIEFIDDMKNTVYYPPELPLGEIKRIAYGTFSANAICVPHPTGRNTVAISHDIAKRIKMPNLQVALHLFSHDQTLHLGPLVGIFTSGFTPFPLRPIGERSLFFSKLLSVEKLVGAHAFVFGEEHINWENGTVLGYFFLENGWETIEVPLPNVIYDRLPNRRSEKKAQLSNIKERLQKEYLIPWYNPGFFNKMDVFERLHQDELSSNYLPETHPFTSFSMVERMLADYGHVFIKPMNGSLGLGIHQIIYDRENDAYYCRYREKDGSNKLRKYPTLEGLFKHVFKNRKLSTMLVQQGIHSIRVNNCTVDFRIHTNKDMKGNWRITALAGKVAGPGSVTTHINNGGVIKTIDEIFETKEEQTAALNKLKEASLALSQSLDTQMEGLIGEIGFDLGIDRKGNVWLLEANSKPGRSIFKHPQLKDFDLLTRKLSLAFSVFLTEKSILSPEEIIT</sequence>
<dbReference type="Pfam" id="PF14398">
    <property type="entry name" value="ATPgrasp_YheCD"/>
    <property type="match status" value="1"/>
</dbReference>
<proteinExistence type="predicted"/>
<evidence type="ECO:0000313" key="1">
    <source>
        <dbReference type="EMBL" id="RTR31393.1"/>
    </source>
</evidence>
<dbReference type="SUPFAM" id="SSF56059">
    <property type="entry name" value="Glutathione synthetase ATP-binding domain-like"/>
    <property type="match status" value="1"/>
</dbReference>
<dbReference type="EMBL" id="RXNT01000008">
    <property type="protein sequence ID" value="RTR31393.1"/>
    <property type="molecule type" value="Genomic_DNA"/>
</dbReference>
<protein>
    <submittedName>
        <fullName evidence="1">YheC/YheD family protein</fullName>
    </submittedName>
</protein>
<organism evidence="1 2">
    <name type="scientific">Bacillus yapensis</name>
    <dbReference type="NCBI Taxonomy" id="2492960"/>
    <lineage>
        <taxon>Bacteria</taxon>
        <taxon>Bacillati</taxon>
        <taxon>Bacillota</taxon>
        <taxon>Bacilli</taxon>
        <taxon>Bacillales</taxon>
        <taxon>Bacillaceae</taxon>
        <taxon>Bacillus</taxon>
    </lineage>
</organism>
<accession>A0A431W7F9</accession>
<name>A0A431W7F9_9BACI</name>
<comment type="caution">
    <text evidence="1">The sequence shown here is derived from an EMBL/GenBank/DDBJ whole genome shotgun (WGS) entry which is preliminary data.</text>
</comment>
<dbReference type="RefSeq" id="WP_126408711.1">
    <property type="nucleotide sequence ID" value="NZ_RXNT01000008.1"/>
</dbReference>
<dbReference type="InterPro" id="IPR026838">
    <property type="entry name" value="YheC/D"/>
</dbReference>
<keyword evidence="2" id="KW-1185">Reference proteome</keyword>
<gene>
    <name evidence="1" type="ORF">EKG37_10960</name>
</gene>
<dbReference type="AlphaFoldDB" id="A0A431W7F9"/>
<dbReference type="Proteomes" id="UP000271374">
    <property type="component" value="Unassembled WGS sequence"/>
</dbReference>